<dbReference type="SUPFAM" id="SSF51215">
    <property type="entry name" value="Regulatory protein AraC"/>
    <property type="match status" value="1"/>
</dbReference>
<dbReference type="InterPro" id="IPR018060">
    <property type="entry name" value="HTH_AraC"/>
</dbReference>
<dbReference type="Gene3D" id="1.10.10.60">
    <property type="entry name" value="Homeodomain-like"/>
    <property type="match status" value="2"/>
</dbReference>
<reference evidence="5" key="1">
    <citation type="submission" date="2024-06" db="EMBL/GenBank/DDBJ databases">
        <title>Lacrimispora cavernae sp. nov., a novel anaerobe isolated from bat guano pile inside a cave.</title>
        <authorList>
            <person name="Miller S.L."/>
            <person name="Lu N."/>
            <person name="King J."/>
            <person name="Sankaranarayanan K."/>
            <person name="Lawson P.A."/>
        </authorList>
    </citation>
    <scope>NUCLEOTIDE SEQUENCE</scope>
    <source>
        <strain evidence="5">BS-2</strain>
    </source>
</reference>
<dbReference type="AlphaFoldDB" id="A0AAU7PL32"/>
<dbReference type="PRINTS" id="PR00032">
    <property type="entry name" value="HTHARAC"/>
</dbReference>
<keyword evidence="2" id="KW-0238">DNA-binding</keyword>
<name>A0AAU7PL32_9FIRM</name>
<dbReference type="Gene3D" id="2.60.120.10">
    <property type="entry name" value="Jelly Rolls"/>
    <property type="match status" value="1"/>
</dbReference>
<dbReference type="PANTHER" id="PTHR43280:SF28">
    <property type="entry name" value="HTH-TYPE TRANSCRIPTIONAL ACTIVATOR RHAS"/>
    <property type="match status" value="1"/>
</dbReference>
<evidence type="ECO:0000256" key="3">
    <source>
        <dbReference type="ARBA" id="ARBA00023163"/>
    </source>
</evidence>
<proteinExistence type="predicted"/>
<evidence type="ECO:0000256" key="1">
    <source>
        <dbReference type="ARBA" id="ARBA00023015"/>
    </source>
</evidence>
<protein>
    <submittedName>
        <fullName evidence="5">AraC family transcriptional regulator</fullName>
    </submittedName>
</protein>
<dbReference type="SUPFAM" id="SSF46689">
    <property type="entry name" value="Homeodomain-like"/>
    <property type="match status" value="2"/>
</dbReference>
<dbReference type="PROSITE" id="PS01124">
    <property type="entry name" value="HTH_ARAC_FAMILY_2"/>
    <property type="match status" value="1"/>
</dbReference>
<organism evidence="5">
    <name type="scientific">Lacrimispora sp. BS-2</name>
    <dbReference type="NCBI Taxonomy" id="3151850"/>
    <lineage>
        <taxon>Bacteria</taxon>
        <taxon>Bacillati</taxon>
        <taxon>Bacillota</taxon>
        <taxon>Clostridia</taxon>
        <taxon>Lachnospirales</taxon>
        <taxon>Lachnospiraceae</taxon>
        <taxon>Lacrimispora</taxon>
    </lineage>
</organism>
<dbReference type="PANTHER" id="PTHR43280">
    <property type="entry name" value="ARAC-FAMILY TRANSCRIPTIONAL REGULATOR"/>
    <property type="match status" value="1"/>
</dbReference>
<dbReference type="SMART" id="SM00342">
    <property type="entry name" value="HTH_ARAC"/>
    <property type="match status" value="1"/>
</dbReference>
<dbReference type="Pfam" id="PF12833">
    <property type="entry name" value="HTH_18"/>
    <property type="match status" value="1"/>
</dbReference>
<dbReference type="Pfam" id="PF02311">
    <property type="entry name" value="AraC_binding"/>
    <property type="match status" value="1"/>
</dbReference>
<feature type="domain" description="HTH araC/xylS-type" evidence="4">
    <location>
        <begin position="194"/>
        <end position="292"/>
    </location>
</feature>
<keyword evidence="3" id="KW-0804">Transcription</keyword>
<dbReference type="GO" id="GO:0043565">
    <property type="term" value="F:sequence-specific DNA binding"/>
    <property type="evidence" value="ECO:0007669"/>
    <property type="project" value="InterPro"/>
</dbReference>
<sequence>MEPYLLSSQKQDVNHGTILSPYALYHCILPTVMPDVLLHWHVEAEITIILEGSANYKIGKETFQSRKGDLIFVPPNTLHSVKPLPGSTHISDTLVFHLDMLGYSLMDQYSLTYLQPIHNGFIRPLSHMNQDHPFYPEFYECMNQIFLCVKNKDDYFEMILKEKLHHLFYLLFQHQCFTNTDAASPTHAHMDKVKKAVKYIQENYQEPISIGELADLCHFSKTHFMNFFKHAVGITCVEYMIQHRLKIAANLLRTTGLSISDIAFESGFRNLSNFNRKFKSYYHMTPFEYRRQWII</sequence>
<dbReference type="GO" id="GO:0003700">
    <property type="term" value="F:DNA-binding transcription factor activity"/>
    <property type="evidence" value="ECO:0007669"/>
    <property type="project" value="InterPro"/>
</dbReference>
<dbReference type="EMBL" id="CP157940">
    <property type="protein sequence ID" value="XBS53033.1"/>
    <property type="molecule type" value="Genomic_DNA"/>
</dbReference>
<dbReference type="InterPro" id="IPR020449">
    <property type="entry name" value="Tscrpt_reg_AraC-type_HTH"/>
</dbReference>
<gene>
    <name evidence="5" type="ORF">ABFV83_14520</name>
</gene>
<evidence type="ECO:0000259" key="4">
    <source>
        <dbReference type="PROSITE" id="PS01124"/>
    </source>
</evidence>
<dbReference type="InterPro" id="IPR014710">
    <property type="entry name" value="RmlC-like_jellyroll"/>
</dbReference>
<evidence type="ECO:0000313" key="5">
    <source>
        <dbReference type="EMBL" id="XBS53033.1"/>
    </source>
</evidence>
<accession>A0AAU7PL32</accession>
<keyword evidence="1" id="KW-0805">Transcription regulation</keyword>
<dbReference type="InterPro" id="IPR037923">
    <property type="entry name" value="HTH-like"/>
</dbReference>
<dbReference type="InterPro" id="IPR003313">
    <property type="entry name" value="AraC-bd"/>
</dbReference>
<evidence type="ECO:0000256" key="2">
    <source>
        <dbReference type="ARBA" id="ARBA00023125"/>
    </source>
</evidence>
<dbReference type="RefSeq" id="WP_349944809.1">
    <property type="nucleotide sequence ID" value="NZ_CP157940.1"/>
</dbReference>
<dbReference type="InterPro" id="IPR009057">
    <property type="entry name" value="Homeodomain-like_sf"/>
</dbReference>